<organism evidence="10 11">
    <name type="scientific">Ogataea philodendri</name>
    <dbReference type="NCBI Taxonomy" id="1378263"/>
    <lineage>
        <taxon>Eukaryota</taxon>
        <taxon>Fungi</taxon>
        <taxon>Dikarya</taxon>
        <taxon>Ascomycota</taxon>
        <taxon>Saccharomycotina</taxon>
        <taxon>Pichiomycetes</taxon>
        <taxon>Pichiales</taxon>
        <taxon>Pichiaceae</taxon>
        <taxon>Ogataea</taxon>
    </lineage>
</organism>
<keyword evidence="11" id="KW-1185">Reference proteome</keyword>
<dbReference type="InterPro" id="IPR036322">
    <property type="entry name" value="WD40_repeat_dom_sf"/>
</dbReference>
<dbReference type="InterPro" id="IPR048720">
    <property type="entry name" value="PROPPIN"/>
</dbReference>
<reference evidence="10" key="2">
    <citation type="submission" date="2021-01" db="EMBL/GenBank/DDBJ databases">
        <authorList>
            <person name="Schikora-Tamarit M.A."/>
        </authorList>
    </citation>
    <scope>NUCLEOTIDE SEQUENCE</scope>
    <source>
        <strain evidence="10">CBS6075</strain>
    </source>
</reference>
<dbReference type="InterPro" id="IPR001680">
    <property type="entry name" value="WD40_rpt"/>
</dbReference>
<dbReference type="GO" id="GO:0015031">
    <property type="term" value="P:protein transport"/>
    <property type="evidence" value="ECO:0007669"/>
    <property type="project" value="UniProtKB-KW"/>
</dbReference>
<keyword evidence="6" id="KW-0653">Protein transport</keyword>
<dbReference type="OrthoDB" id="1667587at2759"/>
<evidence type="ECO:0000256" key="7">
    <source>
        <dbReference type="ARBA" id="ARBA00025740"/>
    </source>
</evidence>
<evidence type="ECO:0000256" key="9">
    <source>
        <dbReference type="SAM" id="MobiDB-lite"/>
    </source>
</evidence>
<keyword evidence="2" id="KW-0813">Transport</keyword>
<keyword evidence="3" id="KW-0926">Vacuole</keyword>
<evidence type="ECO:0000256" key="8">
    <source>
        <dbReference type="ARBA" id="ARBA00037813"/>
    </source>
</evidence>
<feature type="region of interest" description="Disordered" evidence="9">
    <location>
        <begin position="274"/>
        <end position="300"/>
    </location>
</feature>
<dbReference type="AlphaFoldDB" id="A0A9P8NYI8"/>
<evidence type="ECO:0000313" key="11">
    <source>
        <dbReference type="Proteomes" id="UP000769157"/>
    </source>
</evidence>
<sequence length="400" mass="44024">MSVQCLSFNQDYSCLAVGFDTAYKVYNCEPFGECFDKTDDGGAKLAEMLFSTSLIAVVGLGERPSTTMRKLKIINTKRKAVICELSFPTPILFVKMNRKRLIVVLVDQLFIYDVSCMKLLHTIETGAEVSERVICDLSSSDDSVLVFQSGSSQEQPGPDQSSVQTGTLGTTMGTVVLFDALNIQPLNVIQCHKSPLQRIAISKDGKLLATASVKGTIIRVFRVADGKKVHEFRRGSYSAHVSCLSFNVDSTMLCCSSNTGTVHFFRLEPLGTKSSADSISTESDNPESLPEEHSITEEESNEINRLINTQLGVRTASGRKKSAESLKNFIWSKSKTYLPSQINSILEPKRDFAFLKLNVEVESVVGLVDGNCYVATKSGDFLVYSVQPGECVLLKHYKIE</sequence>
<evidence type="ECO:0008006" key="12">
    <source>
        <dbReference type="Google" id="ProtNLM"/>
    </source>
</evidence>
<dbReference type="InterPro" id="IPR015943">
    <property type="entry name" value="WD40/YVTN_repeat-like_dom_sf"/>
</dbReference>
<gene>
    <name evidence="10" type="ORF">OGAPHI_006000</name>
</gene>
<dbReference type="GO" id="GO:0012505">
    <property type="term" value="C:endomembrane system"/>
    <property type="evidence" value="ECO:0007669"/>
    <property type="project" value="UniProtKB-SubCell"/>
</dbReference>
<comment type="subcellular location">
    <subcellularLocation>
        <location evidence="1">Endomembrane system</location>
        <topology evidence="1">Peripheral membrane protein</topology>
    </subcellularLocation>
    <subcellularLocation>
        <location evidence="8">Vacuole membrane</location>
    </subcellularLocation>
</comment>
<comment type="similarity">
    <text evidence="7">Belongs to the WD repeat PROPPIN family.</text>
</comment>
<name>A0A9P8NYI8_9ASCO</name>
<evidence type="ECO:0000256" key="4">
    <source>
        <dbReference type="ARBA" id="ARBA00022574"/>
    </source>
</evidence>
<dbReference type="GeneID" id="70237964"/>
<evidence type="ECO:0000256" key="2">
    <source>
        <dbReference type="ARBA" id="ARBA00022448"/>
    </source>
</evidence>
<dbReference type="SUPFAM" id="SSF50978">
    <property type="entry name" value="WD40 repeat-like"/>
    <property type="match status" value="1"/>
</dbReference>
<dbReference type="Proteomes" id="UP000769157">
    <property type="component" value="Unassembled WGS sequence"/>
</dbReference>
<evidence type="ECO:0000313" key="10">
    <source>
        <dbReference type="EMBL" id="KAH3661822.1"/>
    </source>
</evidence>
<keyword evidence="5" id="KW-0677">Repeat</keyword>
<proteinExistence type="inferred from homology"/>
<dbReference type="EMBL" id="JAEUBE010000414">
    <property type="protein sequence ID" value="KAH3661822.1"/>
    <property type="molecule type" value="Genomic_DNA"/>
</dbReference>
<dbReference type="SMART" id="SM00320">
    <property type="entry name" value="WD40"/>
    <property type="match status" value="2"/>
</dbReference>
<dbReference type="Gene3D" id="2.130.10.10">
    <property type="entry name" value="YVTN repeat-like/Quinoprotein amine dehydrogenase"/>
    <property type="match status" value="1"/>
</dbReference>
<evidence type="ECO:0000256" key="3">
    <source>
        <dbReference type="ARBA" id="ARBA00022554"/>
    </source>
</evidence>
<keyword evidence="4" id="KW-0853">WD repeat</keyword>
<protein>
    <recommendedName>
        <fullName evidence="12">Autophagy-related protein 21</fullName>
    </recommendedName>
</protein>
<comment type="caution">
    <text evidence="10">The sequence shown here is derived from an EMBL/GenBank/DDBJ whole genome shotgun (WGS) entry which is preliminary data.</text>
</comment>
<accession>A0A9P8NYI8</accession>
<evidence type="ECO:0000256" key="1">
    <source>
        <dbReference type="ARBA" id="ARBA00004184"/>
    </source>
</evidence>
<evidence type="ECO:0000256" key="6">
    <source>
        <dbReference type="ARBA" id="ARBA00022927"/>
    </source>
</evidence>
<dbReference type="PANTHER" id="PTHR11227">
    <property type="entry name" value="WD-REPEAT PROTEIN INTERACTING WITH PHOSPHOINOSIDES WIPI -RELATED"/>
    <property type="match status" value="1"/>
</dbReference>
<feature type="compositionally biased region" description="Polar residues" evidence="9">
    <location>
        <begin position="274"/>
        <end position="283"/>
    </location>
</feature>
<evidence type="ECO:0000256" key="5">
    <source>
        <dbReference type="ARBA" id="ARBA00022737"/>
    </source>
</evidence>
<dbReference type="RefSeq" id="XP_046058926.1">
    <property type="nucleotide sequence ID" value="XM_046207244.1"/>
</dbReference>
<dbReference type="Pfam" id="PF21032">
    <property type="entry name" value="PROPPIN"/>
    <property type="match status" value="1"/>
</dbReference>
<dbReference type="GO" id="GO:0005774">
    <property type="term" value="C:vacuolar membrane"/>
    <property type="evidence" value="ECO:0007669"/>
    <property type="project" value="UniProtKB-SubCell"/>
</dbReference>
<reference evidence="10" key="1">
    <citation type="journal article" date="2021" name="Open Biol.">
        <title>Shared evolutionary footprints suggest mitochondrial oxidative damage underlies multiple complex I losses in fungi.</title>
        <authorList>
            <person name="Schikora-Tamarit M.A."/>
            <person name="Marcet-Houben M."/>
            <person name="Nosek J."/>
            <person name="Gabaldon T."/>
        </authorList>
    </citation>
    <scope>NUCLEOTIDE SEQUENCE</scope>
    <source>
        <strain evidence="10">CBS6075</strain>
    </source>
</reference>